<dbReference type="Proteomes" id="UP001163324">
    <property type="component" value="Chromosome 2"/>
</dbReference>
<evidence type="ECO:0000313" key="1">
    <source>
        <dbReference type="EMBL" id="KAI9903067.1"/>
    </source>
</evidence>
<sequence>MKVSMLLGLPALVAAAALAPRADDDHHLSKRCTVNAAYLDTWHEAGLQRRRTAFSAAGTIVELFCNFWKTECGATGNVQCGYDDKLNPPSWRVDQSFVLGVQGDSEYWFCLGKARDRWIEETGCDTG</sequence>
<proteinExistence type="predicted"/>
<evidence type="ECO:0000313" key="2">
    <source>
        <dbReference type="Proteomes" id="UP001163324"/>
    </source>
</evidence>
<reference evidence="1" key="1">
    <citation type="submission" date="2022-10" db="EMBL/GenBank/DDBJ databases">
        <title>Complete Genome of Trichothecium roseum strain YXFP-22015, a Plant Pathogen Isolated from Citrus.</title>
        <authorList>
            <person name="Wang Y."/>
            <person name="Zhu L."/>
        </authorList>
    </citation>
    <scope>NUCLEOTIDE SEQUENCE</scope>
    <source>
        <strain evidence="1">YXFP-22015</strain>
    </source>
</reference>
<comment type="caution">
    <text evidence="1">The sequence shown here is derived from an EMBL/GenBank/DDBJ whole genome shotgun (WGS) entry which is preliminary data.</text>
</comment>
<name>A0ACC0VAZ3_9HYPO</name>
<keyword evidence="2" id="KW-1185">Reference proteome</keyword>
<accession>A0ACC0VAZ3</accession>
<gene>
    <name evidence="1" type="ORF">N3K66_002419</name>
</gene>
<protein>
    <submittedName>
        <fullName evidence="1">Uncharacterized protein</fullName>
    </submittedName>
</protein>
<organism evidence="1 2">
    <name type="scientific">Trichothecium roseum</name>
    <dbReference type="NCBI Taxonomy" id="47278"/>
    <lineage>
        <taxon>Eukaryota</taxon>
        <taxon>Fungi</taxon>
        <taxon>Dikarya</taxon>
        <taxon>Ascomycota</taxon>
        <taxon>Pezizomycotina</taxon>
        <taxon>Sordariomycetes</taxon>
        <taxon>Hypocreomycetidae</taxon>
        <taxon>Hypocreales</taxon>
        <taxon>Hypocreales incertae sedis</taxon>
        <taxon>Trichothecium</taxon>
    </lineage>
</organism>
<dbReference type="EMBL" id="CM047941">
    <property type="protein sequence ID" value="KAI9903067.1"/>
    <property type="molecule type" value="Genomic_DNA"/>
</dbReference>